<evidence type="ECO:0000313" key="4">
    <source>
        <dbReference type="Proteomes" id="UP001200034"/>
    </source>
</evidence>
<evidence type="ECO:0000313" key="3">
    <source>
        <dbReference type="EMBL" id="KAH8386961.1"/>
    </source>
</evidence>
<dbReference type="GO" id="GO:0032040">
    <property type="term" value="C:small-subunit processome"/>
    <property type="evidence" value="ECO:0007669"/>
    <property type="project" value="TreeGrafter"/>
</dbReference>
<proteinExistence type="inferred from homology"/>
<feature type="domain" description="CCAAT-binding factor" evidence="2">
    <location>
        <begin position="270"/>
        <end position="419"/>
    </location>
</feature>
<dbReference type="InterPro" id="IPR027193">
    <property type="entry name" value="Noc4"/>
</dbReference>
<comment type="caution">
    <text evidence="3">The sequence shown here is derived from an EMBL/GenBank/DDBJ whole genome shotgun (WGS) entry which is preliminary data.</text>
</comment>
<dbReference type="EMBL" id="JAJJHW010000095">
    <property type="protein sequence ID" value="KAH8386961.1"/>
    <property type="molecule type" value="Genomic_DNA"/>
</dbReference>
<name>A0AAD4KBK6_9MUSC</name>
<reference evidence="3" key="1">
    <citation type="journal article" date="2021" name="Mol. Ecol. Resour.">
        <title>Phylogenomic analyses of the genus Drosophila reveals genomic signals of climate adaptation.</title>
        <authorList>
            <person name="Li F."/>
            <person name="Rane R.V."/>
            <person name="Luria V."/>
            <person name="Xiong Z."/>
            <person name="Chen J."/>
            <person name="Li Z."/>
            <person name="Catullo R.A."/>
            <person name="Griffin P.C."/>
            <person name="Schiffer M."/>
            <person name="Pearce S."/>
            <person name="Lee S.F."/>
            <person name="McElroy K."/>
            <person name="Stocker A."/>
            <person name="Shirriffs J."/>
            <person name="Cockerell F."/>
            <person name="Coppin C."/>
            <person name="Sgro C.M."/>
            <person name="Karger A."/>
            <person name="Cain J.W."/>
            <person name="Weber J.A."/>
            <person name="Santpere G."/>
            <person name="Kirschner M.W."/>
            <person name="Hoffmann A.A."/>
            <person name="Oakeshott J.G."/>
            <person name="Zhang G."/>
        </authorList>
    </citation>
    <scope>NUCLEOTIDE SEQUENCE</scope>
    <source>
        <strain evidence="3">BGI-SZ-2011g</strain>
    </source>
</reference>
<dbReference type="PANTHER" id="PTHR12455">
    <property type="entry name" value="NUCLEOLAR COMPLEX PROTEIN 4"/>
    <property type="match status" value="1"/>
</dbReference>
<evidence type="ECO:0000259" key="2">
    <source>
        <dbReference type="Pfam" id="PF03914"/>
    </source>
</evidence>
<protein>
    <recommendedName>
        <fullName evidence="2">CCAAT-binding factor domain-containing protein</fullName>
    </recommendedName>
</protein>
<evidence type="ECO:0000256" key="1">
    <source>
        <dbReference type="ARBA" id="ARBA00007797"/>
    </source>
</evidence>
<dbReference type="AlphaFoldDB" id="A0AAD4KBK6"/>
<dbReference type="Pfam" id="PF03914">
    <property type="entry name" value="CBF"/>
    <property type="match status" value="1"/>
</dbReference>
<dbReference type="PANTHER" id="PTHR12455:SF0">
    <property type="entry name" value="NUCLEOLAR COMPLEX PROTEIN 4 HOMOLOG"/>
    <property type="match status" value="1"/>
</dbReference>
<dbReference type="Proteomes" id="UP001200034">
    <property type="component" value="Unassembled WGS sequence"/>
</dbReference>
<sequence length="481" mass="54395">MQHLLQDDESCPQVGLMHTVEVIFKNLLKRQCVYPAAEEQSKSTKKSKAKAKAKINTKAAEAGPNDKCFELYNKTWSRLLVCLAGANKEEASVALKVCMQLILAEAKHLSHDNDGNRPRKRLRSILAALVESETAPALALPAFEKYARCLDLLQLCYELLPELMPTSFVDTPNQALNYLGIVNTLDLGKSVLAEQQYHMGVEGSFDLETTQKLLNEVWRGIIDSCSGVEEKVHRQVLVVLLERILPHLENPILLTDFLLDSLHQFDGPIALLALQGIFSLMQKQNITYPDVYKKLYNMFYPRMFYNKYKARLFYLADIFLTSTHLPENLVAAFAKRMARLALRSPTEDAIILIRFVCNLLLRHTGLKRLICASAAATVEIADPFDDTELDPVRTGAINSSLWELVVLQKHAVPEVANAARFVSKSLPVMEFDLGQLLEMKESDIFDEEVKKVSKQFMLSYERPKNLALPKHDVVTKFFDLI</sequence>
<gene>
    <name evidence="3" type="ORF">KR093_003763</name>
</gene>
<keyword evidence="4" id="KW-1185">Reference proteome</keyword>
<accession>A0AAD4KBK6</accession>
<organism evidence="3 4">
    <name type="scientific">Drosophila rubida</name>
    <dbReference type="NCBI Taxonomy" id="30044"/>
    <lineage>
        <taxon>Eukaryota</taxon>
        <taxon>Metazoa</taxon>
        <taxon>Ecdysozoa</taxon>
        <taxon>Arthropoda</taxon>
        <taxon>Hexapoda</taxon>
        <taxon>Insecta</taxon>
        <taxon>Pterygota</taxon>
        <taxon>Neoptera</taxon>
        <taxon>Endopterygota</taxon>
        <taxon>Diptera</taxon>
        <taxon>Brachycera</taxon>
        <taxon>Muscomorpha</taxon>
        <taxon>Ephydroidea</taxon>
        <taxon>Drosophilidae</taxon>
        <taxon>Drosophila</taxon>
    </lineage>
</organism>
<comment type="similarity">
    <text evidence="1">Belongs to the CBF/MAK21 family.</text>
</comment>
<dbReference type="GO" id="GO:0030692">
    <property type="term" value="C:Noc4p-Nop14p complex"/>
    <property type="evidence" value="ECO:0007669"/>
    <property type="project" value="TreeGrafter"/>
</dbReference>
<dbReference type="InterPro" id="IPR005612">
    <property type="entry name" value="CCAAT-binding_factor"/>
</dbReference>
<dbReference type="GO" id="GO:0042254">
    <property type="term" value="P:ribosome biogenesis"/>
    <property type="evidence" value="ECO:0007669"/>
    <property type="project" value="InterPro"/>
</dbReference>